<evidence type="ECO:0000256" key="1">
    <source>
        <dbReference type="SAM" id="SignalP"/>
    </source>
</evidence>
<protein>
    <recommendedName>
        <fullName evidence="4">Lipoprotein</fullName>
    </recommendedName>
</protein>
<accession>A0ABM8Y0J0</accession>
<evidence type="ECO:0000313" key="2">
    <source>
        <dbReference type="EMBL" id="CAG9186238.1"/>
    </source>
</evidence>
<evidence type="ECO:0000313" key="3">
    <source>
        <dbReference type="Proteomes" id="UP000706525"/>
    </source>
</evidence>
<evidence type="ECO:0008006" key="4">
    <source>
        <dbReference type="Google" id="ProtNLM"/>
    </source>
</evidence>
<keyword evidence="1" id="KW-0732">Signal</keyword>
<feature type="chain" id="PRO_5045705616" description="Lipoprotein" evidence="1">
    <location>
        <begin position="37"/>
        <end position="362"/>
    </location>
</feature>
<feature type="signal peptide" evidence="1">
    <location>
        <begin position="1"/>
        <end position="36"/>
    </location>
</feature>
<sequence length="362" mass="40779">MPSAGFRQSYRGRPKQVKSICLLPALLLSACLAGCANTKPQANLTAERPPSPTEQVGVGAVRLTKLQHFLSLEDIARELHFSLADYELEKPRSMDRPGILRLRRSAKSDSIVREIILGRPVQSEQFVSIRLNASMCADLDQLSSDAGLTFERWYYRPIFDIPEHWANNYRVATSTMVSNLRADGKNCGNPFTVSKRLIPGAGSPASKVAAVLAQGLEKLAKQDHPISREDLVQALSIHLDEFSDESQRERRSSYFRRPEGTGPVLNFTIRPLSRAQPSQWVQISVLPKDACVTLEDVARPLERSVNQSSQPPFNVPEYWRYQVQWEDDTTDNRLYAGTRECAMTFDLKKTFKHLPDGYSFDP</sequence>
<proteinExistence type="predicted"/>
<keyword evidence="3" id="KW-1185">Reference proteome</keyword>
<comment type="caution">
    <text evidence="2">The sequence shown here is derived from an EMBL/GenBank/DDBJ whole genome shotgun (WGS) entry which is preliminary data.</text>
</comment>
<reference evidence="2 3" key="1">
    <citation type="submission" date="2021-08" db="EMBL/GenBank/DDBJ databases">
        <authorList>
            <person name="Peeters C."/>
        </authorList>
    </citation>
    <scope>NUCLEOTIDE SEQUENCE [LARGE SCALE GENOMIC DNA]</scope>
    <source>
        <strain evidence="2 3">LMG 32289</strain>
    </source>
</reference>
<organism evidence="2 3">
    <name type="scientific">Cupriavidus pampae</name>
    <dbReference type="NCBI Taxonomy" id="659251"/>
    <lineage>
        <taxon>Bacteria</taxon>
        <taxon>Pseudomonadati</taxon>
        <taxon>Pseudomonadota</taxon>
        <taxon>Betaproteobacteria</taxon>
        <taxon>Burkholderiales</taxon>
        <taxon>Burkholderiaceae</taxon>
        <taxon>Cupriavidus</taxon>
    </lineage>
</organism>
<dbReference type="Proteomes" id="UP000706525">
    <property type="component" value="Unassembled WGS sequence"/>
</dbReference>
<gene>
    <name evidence="2" type="ORF">LMG32289_06330</name>
</gene>
<dbReference type="PROSITE" id="PS51257">
    <property type="entry name" value="PROKAR_LIPOPROTEIN"/>
    <property type="match status" value="1"/>
</dbReference>
<name>A0ABM8Y0J0_9BURK</name>
<dbReference type="EMBL" id="CAJZAG010000017">
    <property type="protein sequence ID" value="CAG9186238.1"/>
    <property type="molecule type" value="Genomic_DNA"/>
</dbReference>